<dbReference type="PANTHER" id="PTHR12955:SF1">
    <property type="entry name" value="INTEGRATOR COMPLEX SUBUNIT 13"/>
    <property type="match status" value="1"/>
</dbReference>
<evidence type="ECO:0000256" key="2">
    <source>
        <dbReference type="ARBA" id="ARBA00004556"/>
    </source>
</evidence>
<feature type="non-terminal residue" evidence="14">
    <location>
        <position position="1"/>
    </location>
</feature>
<evidence type="ECO:0000256" key="12">
    <source>
        <dbReference type="ARBA" id="ARBA00065185"/>
    </source>
</evidence>
<evidence type="ECO:0000313" key="14">
    <source>
        <dbReference type="EMBL" id="GMT25300.1"/>
    </source>
</evidence>
<feature type="non-terminal residue" evidence="14">
    <location>
        <position position="846"/>
    </location>
</feature>
<organism evidence="14 15">
    <name type="scientific">Pristionchus fissidentatus</name>
    <dbReference type="NCBI Taxonomy" id="1538716"/>
    <lineage>
        <taxon>Eukaryota</taxon>
        <taxon>Metazoa</taxon>
        <taxon>Ecdysozoa</taxon>
        <taxon>Nematoda</taxon>
        <taxon>Chromadorea</taxon>
        <taxon>Rhabditida</taxon>
        <taxon>Rhabditina</taxon>
        <taxon>Diplogasteromorpha</taxon>
        <taxon>Diplogasteroidea</taxon>
        <taxon>Neodiplogasteridae</taxon>
        <taxon>Pristionchus</taxon>
    </lineage>
</organism>
<evidence type="ECO:0000256" key="1">
    <source>
        <dbReference type="ARBA" id="ARBA00004123"/>
    </source>
</evidence>
<comment type="similarity">
    <text evidence="11">Belongs to the Integrator subunit 13 family.</text>
</comment>
<dbReference type="GO" id="GO:0051642">
    <property type="term" value="P:centrosome localization"/>
    <property type="evidence" value="ECO:0007669"/>
    <property type="project" value="TreeGrafter"/>
</dbReference>
<sequence length="846" mass="93686">SAVFTMEDGVSSRFSAEPSDYLLPPSHKVIVLMDHGPRLTADSGCPVTLMAKNAPPERKKATMNRSLWTMAVEATLEAHRVVSDLFPDGSRLIRFVLADAVSRKLSAEWGTTLVKQPELCAQLSTASAPTTAAAAGSADANFLPSGVQLAVETLSETTERYTKVKEMDVKEQLSLIRYASRSFAWKVHPLKREQEDMKREKGVTLGKTNVTKTVVNNAGEEEEESKEVQRPCFLLNKGSILVMTSMKSDAEVAALEKEVTKAIETRNELIGKMAKTKDAAKVYHVSLFILNLLPLGVKSQITAKPLTKINDSLSCGVRSCCVKGDELITGVHGALMPLYDLVSTTVTGIPMKEESNASHSVNYDVELLHERLAHSELARNGLLMENEPKPVAVIDISEEAATAEMEPKKDGEPPSSPLGLVYSLHGNAYSTVRLTWATPSPKTAWNMFPRSLRAFPVSPAYLNARPSICLTSFLGQGKSVMLEVKNPPLAPLLTVEEQEAGRRERKARKERAFAAMPVEKRKMYETMLNKKIAARRRAKKGAAKAATAKKGAPTAKAPVKERQLIKRRGTGMLPNLHGTRLISHTLIAHSGRIYIHEIALDGGTTKRDMPRQAAGFKPVPNLRVDDFRMLMREMMIALPSKEKMAEAAKKKANRKPGAKAEIPNADARSRALRLTRYWPLQLSHSFIYNVKQRLEPLFSLMRQAELSTADVDKCKQTIKTILTARESADLFTYTKFECEIVTDQQNREEQLSTLLREITAHLTNYAAHSERHTEVFTMWAQLSEEENACALEPKQIKDVNLATRFDNLFVPEVNERWRVQECKKAGGVTDDVANVACTRHGGAAAR</sequence>
<name>A0AAV5W3Q4_9BILA</name>
<proteinExistence type="inferred from homology"/>
<keyword evidence="8" id="KW-0131">Cell cycle</keyword>
<protein>
    <recommendedName>
        <fullName evidence="3">Protein asunder</fullName>
    </recommendedName>
    <alternativeName>
        <fullName evidence="10">Cell cycle regulator Mat89Bb</fullName>
    </alternativeName>
    <alternativeName>
        <fullName evidence="9">Set apart in position or space protein</fullName>
    </alternativeName>
</protein>
<evidence type="ECO:0000256" key="9">
    <source>
        <dbReference type="ARBA" id="ARBA00030658"/>
    </source>
</evidence>
<evidence type="ECO:0000256" key="4">
    <source>
        <dbReference type="ARBA" id="ARBA00022490"/>
    </source>
</evidence>
<dbReference type="GO" id="GO:0048471">
    <property type="term" value="C:perinuclear region of cytoplasm"/>
    <property type="evidence" value="ECO:0007669"/>
    <property type="project" value="UniProtKB-SubCell"/>
</dbReference>
<keyword evidence="15" id="KW-1185">Reference proteome</keyword>
<accession>A0AAV5W3Q4</accession>
<evidence type="ECO:0000256" key="3">
    <source>
        <dbReference type="ARBA" id="ARBA00020501"/>
    </source>
</evidence>
<dbReference type="Proteomes" id="UP001432322">
    <property type="component" value="Unassembled WGS sequence"/>
</dbReference>
<evidence type="ECO:0000256" key="10">
    <source>
        <dbReference type="ARBA" id="ARBA00032585"/>
    </source>
</evidence>
<dbReference type="InterPro" id="IPR019355">
    <property type="entry name" value="Cell_cycle_regulator_Mat89Bb"/>
</dbReference>
<keyword evidence="7" id="KW-0539">Nucleus</keyword>
<dbReference type="GO" id="GO:0007346">
    <property type="term" value="P:regulation of mitotic cell cycle"/>
    <property type="evidence" value="ECO:0007669"/>
    <property type="project" value="TreeGrafter"/>
</dbReference>
<keyword evidence="4" id="KW-0963">Cytoplasm</keyword>
<comment type="caution">
    <text evidence="14">The sequence shown here is derived from an EMBL/GenBank/DDBJ whole genome shotgun (WGS) entry which is preliminary data.</text>
</comment>
<dbReference type="Pfam" id="PF10221">
    <property type="entry name" value="Mat89Bb"/>
    <property type="match status" value="2"/>
</dbReference>
<feature type="region of interest" description="Disordered" evidence="13">
    <location>
        <begin position="539"/>
        <end position="560"/>
    </location>
</feature>
<keyword evidence="6" id="KW-0498">Mitosis</keyword>
<reference evidence="14" key="1">
    <citation type="submission" date="2023-10" db="EMBL/GenBank/DDBJ databases">
        <title>Genome assembly of Pristionchus species.</title>
        <authorList>
            <person name="Yoshida K."/>
            <person name="Sommer R.J."/>
        </authorList>
    </citation>
    <scope>NUCLEOTIDE SEQUENCE</scope>
    <source>
        <strain evidence="14">RS5133</strain>
    </source>
</reference>
<evidence type="ECO:0000256" key="7">
    <source>
        <dbReference type="ARBA" id="ARBA00023242"/>
    </source>
</evidence>
<dbReference type="GO" id="GO:0032039">
    <property type="term" value="C:integrator complex"/>
    <property type="evidence" value="ECO:0007669"/>
    <property type="project" value="TreeGrafter"/>
</dbReference>
<dbReference type="GO" id="GO:0051301">
    <property type="term" value="P:cell division"/>
    <property type="evidence" value="ECO:0007669"/>
    <property type="project" value="UniProtKB-KW"/>
</dbReference>
<comment type="subunit">
    <text evidence="12">Belongs to the multiprotein complex Integrator, at least composed of IntS1, IntS2, IntS3, IntS4, omd/IntS5, IntS6, defl/IntS7, IntS8, IntS9, IntS10, IntS11, IntS12, asun/IntS13, IntS14 and IntS15. The core complex associates with protein phosphatase 2A subunits mts/PP2A and Pp2A-29B, to form the Integrator-PP2A (INTAC) complex.</text>
</comment>
<evidence type="ECO:0000256" key="6">
    <source>
        <dbReference type="ARBA" id="ARBA00022776"/>
    </source>
</evidence>
<feature type="compositionally biased region" description="Low complexity" evidence="13">
    <location>
        <begin position="543"/>
        <end position="557"/>
    </location>
</feature>
<gene>
    <name evidence="14" type="ORF">PFISCL1PPCAC_16597</name>
</gene>
<evidence type="ECO:0000256" key="5">
    <source>
        <dbReference type="ARBA" id="ARBA00022618"/>
    </source>
</evidence>
<dbReference type="AlphaFoldDB" id="A0AAV5W3Q4"/>
<comment type="subcellular location">
    <subcellularLocation>
        <location evidence="2">Cytoplasm</location>
        <location evidence="2">Perinuclear region</location>
    </subcellularLocation>
    <subcellularLocation>
        <location evidence="1">Nucleus</location>
    </subcellularLocation>
</comment>
<evidence type="ECO:0000256" key="13">
    <source>
        <dbReference type="SAM" id="MobiDB-lite"/>
    </source>
</evidence>
<dbReference type="EMBL" id="BTSY01000004">
    <property type="protein sequence ID" value="GMT25300.1"/>
    <property type="molecule type" value="Genomic_DNA"/>
</dbReference>
<keyword evidence="5" id="KW-0132">Cell division</keyword>
<evidence type="ECO:0000313" key="15">
    <source>
        <dbReference type="Proteomes" id="UP001432322"/>
    </source>
</evidence>
<evidence type="ECO:0000256" key="11">
    <source>
        <dbReference type="ARBA" id="ARBA00061603"/>
    </source>
</evidence>
<dbReference type="PANTHER" id="PTHR12955">
    <property type="entry name" value="SARCOMA ANTIGEN NY-SAR-95-RELATED"/>
    <property type="match status" value="1"/>
</dbReference>
<evidence type="ECO:0000256" key="8">
    <source>
        <dbReference type="ARBA" id="ARBA00023306"/>
    </source>
</evidence>